<sequence>MADKKETKIIDAQKRVEVIATKEHPYEKEGKKLKVGVLQVDNLLSKGFIKKP</sequence>
<evidence type="ECO:0000313" key="2">
    <source>
        <dbReference type="Proteomes" id="UP000432350"/>
    </source>
</evidence>
<protein>
    <submittedName>
        <fullName evidence="1">Uncharacterized protein</fullName>
    </submittedName>
</protein>
<dbReference type="Proteomes" id="UP000432350">
    <property type="component" value="Unassembled WGS sequence"/>
</dbReference>
<evidence type="ECO:0000313" key="1">
    <source>
        <dbReference type="EMBL" id="VXC99167.1"/>
    </source>
</evidence>
<gene>
    <name evidence="1" type="ORF">SPHINGO8BC_51436</name>
</gene>
<reference evidence="1 2" key="1">
    <citation type="submission" date="2019-10" db="EMBL/GenBank/DDBJ databases">
        <authorList>
            <person name="Karimi E."/>
        </authorList>
    </citation>
    <scope>NUCLEOTIDE SEQUENCE [LARGE SCALE GENOMIC DNA]</scope>
    <source>
        <strain evidence="1">Sphingobacterium sp. 8BC</strain>
    </source>
</reference>
<accession>A0A654D8I0</accession>
<dbReference type="RefSeq" id="WP_159332835.1">
    <property type="nucleotide sequence ID" value="NZ_LR733857.1"/>
</dbReference>
<dbReference type="AlphaFoldDB" id="A0A654D8I0"/>
<organism evidence="1 2">
    <name type="scientific">Sphingobacterium multivorum</name>
    <dbReference type="NCBI Taxonomy" id="28454"/>
    <lineage>
        <taxon>Bacteria</taxon>
        <taxon>Pseudomonadati</taxon>
        <taxon>Bacteroidota</taxon>
        <taxon>Sphingobacteriia</taxon>
        <taxon>Sphingobacteriales</taxon>
        <taxon>Sphingobacteriaceae</taxon>
        <taxon>Sphingobacterium</taxon>
    </lineage>
</organism>
<proteinExistence type="predicted"/>
<name>A0A654D8I0_SPHMU</name>
<dbReference type="EMBL" id="CABWMV010000024">
    <property type="protein sequence ID" value="VXC99167.1"/>
    <property type="molecule type" value="Genomic_DNA"/>
</dbReference>